<dbReference type="AlphaFoldDB" id="A0A4P2R562"/>
<name>A0A4P2R562_SORCE</name>
<feature type="signal peptide" evidence="1">
    <location>
        <begin position="1"/>
        <end position="21"/>
    </location>
</feature>
<evidence type="ECO:0000313" key="2">
    <source>
        <dbReference type="EMBL" id="AUX38250.1"/>
    </source>
</evidence>
<gene>
    <name evidence="2" type="ORF">SOCE836_104910</name>
</gene>
<proteinExistence type="predicted"/>
<feature type="chain" id="PRO_5020810893" description="Secreted protein" evidence="1">
    <location>
        <begin position="22"/>
        <end position="207"/>
    </location>
</feature>
<sequence length="207" mass="21094">MRNSLNGLWRMLCVGALGLLAACGDVNEEPVGSGGAGSDGAGSGSTGSLDARQACMNFCNAHNASGCEPPESDCDDFCDDQIEHAGAACENRAAVLFVCALLHVSTCSRDAPPSCEAEVVALDKCMDTLGCSGRPLCSGGGGEEGQTCSCEAMCVGMRHETRCETPAGGTTTCVCLVDGVEVGTCEAALPDLCGVKESCCQEFFNLP</sequence>
<dbReference type="RefSeq" id="WP_129580731.1">
    <property type="nucleotide sequence ID" value="NZ_CP012672.1"/>
</dbReference>
<evidence type="ECO:0000256" key="1">
    <source>
        <dbReference type="SAM" id="SignalP"/>
    </source>
</evidence>
<protein>
    <recommendedName>
        <fullName evidence="4">Secreted protein</fullName>
    </recommendedName>
</protein>
<accession>A0A4P2R562</accession>
<dbReference type="PROSITE" id="PS51257">
    <property type="entry name" value="PROKAR_LIPOPROTEIN"/>
    <property type="match status" value="1"/>
</dbReference>
<dbReference type="EMBL" id="CP012672">
    <property type="protein sequence ID" value="AUX38250.1"/>
    <property type="molecule type" value="Genomic_DNA"/>
</dbReference>
<evidence type="ECO:0008006" key="4">
    <source>
        <dbReference type="Google" id="ProtNLM"/>
    </source>
</evidence>
<dbReference type="Proteomes" id="UP000295497">
    <property type="component" value="Chromosome"/>
</dbReference>
<keyword evidence="1" id="KW-0732">Signal</keyword>
<reference evidence="2 3" key="1">
    <citation type="submission" date="2015-09" db="EMBL/GenBank/DDBJ databases">
        <title>Sorangium comparison.</title>
        <authorList>
            <person name="Zaburannyi N."/>
            <person name="Bunk B."/>
            <person name="Overmann J."/>
            <person name="Mueller R."/>
        </authorList>
    </citation>
    <scope>NUCLEOTIDE SEQUENCE [LARGE SCALE GENOMIC DNA]</scope>
    <source>
        <strain evidence="2 3">So ce836</strain>
    </source>
</reference>
<evidence type="ECO:0000313" key="3">
    <source>
        <dbReference type="Proteomes" id="UP000295497"/>
    </source>
</evidence>
<organism evidence="2 3">
    <name type="scientific">Sorangium cellulosum</name>
    <name type="common">Polyangium cellulosum</name>
    <dbReference type="NCBI Taxonomy" id="56"/>
    <lineage>
        <taxon>Bacteria</taxon>
        <taxon>Pseudomonadati</taxon>
        <taxon>Myxococcota</taxon>
        <taxon>Polyangia</taxon>
        <taxon>Polyangiales</taxon>
        <taxon>Polyangiaceae</taxon>
        <taxon>Sorangium</taxon>
    </lineage>
</organism>